<feature type="transmembrane region" description="Helical" evidence="10">
    <location>
        <begin position="132"/>
        <end position="152"/>
    </location>
</feature>
<dbReference type="InterPro" id="IPR010627">
    <property type="entry name" value="Prepilin_pept_A24_N"/>
</dbReference>
<feature type="transmembrane region" description="Helical" evidence="10">
    <location>
        <begin position="199"/>
        <end position="226"/>
    </location>
</feature>
<keyword evidence="9" id="KW-0808">Transferase</keyword>
<gene>
    <name evidence="13" type="ORF">HL41_00195</name>
</gene>
<dbReference type="GO" id="GO:0006465">
    <property type="term" value="P:signal peptide processing"/>
    <property type="evidence" value="ECO:0007669"/>
    <property type="project" value="TreeGrafter"/>
</dbReference>
<dbReference type="GO" id="GO:0032259">
    <property type="term" value="P:methylation"/>
    <property type="evidence" value="ECO:0007669"/>
    <property type="project" value="UniProtKB-KW"/>
</dbReference>
<keyword evidence="9" id="KW-0511">Multifunctional enzyme</keyword>
<evidence type="ECO:0000259" key="11">
    <source>
        <dbReference type="Pfam" id="PF01478"/>
    </source>
</evidence>
<evidence type="ECO:0000256" key="8">
    <source>
        <dbReference type="RuleBase" id="RU003793"/>
    </source>
</evidence>
<evidence type="ECO:0000256" key="6">
    <source>
        <dbReference type="ARBA" id="ARBA00022989"/>
    </source>
</evidence>
<dbReference type="InterPro" id="IPR050882">
    <property type="entry name" value="Prepilin_peptidase/N-MTase"/>
</dbReference>
<reference evidence="13 14" key="1">
    <citation type="journal article" date="2015" name="Genome Announc.">
        <title>Genome Sequence of a Sulfate-Reducing Thermophilic Bacterium, Thermodesulfobacterium commune DSM 2178T (Phylum Thermodesulfobacteria).</title>
        <authorList>
            <person name="Bhatnagar S."/>
            <person name="Badger J.H."/>
            <person name="Madupu R."/>
            <person name="Khouri H.M."/>
            <person name="O'Connor E.M."/>
            <person name="Robb F.T."/>
            <person name="Ward N.L."/>
            <person name="Eisen J.A."/>
        </authorList>
    </citation>
    <scope>NUCLEOTIDE SEQUENCE [LARGE SCALE GENOMIC DNA]</scope>
    <source>
        <strain evidence="13 14">DSM 2178</strain>
    </source>
</reference>
<dbReference type="AlphaFoldDB" id="A0A075WR93"/>
<proteinExistence type="inferred from homology"/>
<feature type="domain" description="Prepilin peptidase A24 N-terminal" evidence="12">
    <location>
        <begin position="12"/>
        <end position="96"/>
    </location>
</feature>
<dbReference type="OrthoDB" id="9789291at2"/>
<comment type="subcellular location">
    <subcellularLocation>
        <location evidence="1">Cell inner membrane</location>
        <topology evidence="1">Multi-pass membrane protein</topology>
    </subcellularLocation>
    <subcellularLocation>
        <location evidence="9">Cell membrane</location>
        <topology evidence="9">Multi-pass membrane protein</topology>
    </subcellularLocation>
</comment>
<dbReference type="GO" id="GO:0008168">
    <property type="term" value="F:methyltransferase activity"/>
    <property type="evidence" value="ECO:0007669"/>
    <property type="project" value="UniProtKB-KW"/>
</dbReference>
<dbReference type="Pfam" id="PF01478">
    <property type="entry name" value="Peptidase_A24"/>
    <property type="match status" value="1"/>
</dbReference>
<evidence type="ECO:0000256" key="10">
    <source>
        <dbReference type="SAM" id="Phobius"/>
    </source>
</evidence>
<name>A0A075WR93_9BACT</name>
<dbReference type="KEGG" id="tcm:HL41_00195"/>
<feature type="domain" description="Prepilin type IV endopeptidase peptidase" evidence="11">
    <location>
        <begin position="110"/>
        <end position="218"/>
    </location>
</feature>
<dbReference type="InterPro" id="IPR000045">
    <property type="entry name" value="Prepilin_IV_endopep_pep"/>
</dbReference>
<evidence type="ECO:0000256" key="3">
    <source>
        <dbReference type="ARBA" id="ARBA00022475"/>
    </source>
</evidence>
<accession>A0A075WR93</accession>
<protein>
    <recommendedName>
        <fullName evidence="9">Prepilin leader peptidase/N-methyltransferase</fullName>
        <ecNumber evidence="9">2.1.1.-</ecNumber>
        <ecNumber evidence="9">3.4.23.43</ecNumber>
    </recommendedName>
</protein>
<feature type="transmembrane region" description="Helical" evidence="10">
    <location>
        <begin position="246"/>
        <end position="265"/>
    </location>
</feature>
<comment type="similarity">
    <text evidence="2 8">Belongs to the peptidase A24 family.</text>
</comment>
<dbReference type="GO" id="GO:0004190">
    <property type="term" value="F:aspartic-type endopeptidase activity"/>
    <property type="evidence" value="ECO:0007669"/>
    <property type="project" value="UniProtKB-EC"/>
</dbReference>
<dbReference type="InterPro" id="IPR014032">
    <property type="entry name" value="Peptidase_A24A_bac"/>
</dbReference>
<comment type="catalytic activity">
    <reaction evidence="9">
        <text>Typically cleaves a -Gly-|-Phe- bond to release an N-terminal, basic peptide of 5-8 residues from type IV prepilin, and then N-methylates the new N-terminal amino group, the methyl donor being S-adenosyl-L-methionine.</text>
        <dbReference type="EC" id="3.4.23.43"/>
    </reaction>
</comment>
<dbReference type="PRINTS" id="PR00864">
    <property type="entry name" value="PREPILNPTASE"/>
</dbReference>
<feature type="transmembrane region" description="Helical" evidence="10">
    <location>
        <begin position="99"/>
        <end position="120"/>
    </location>
</feature>
<evidence type="ECO:0000256" key="1">
    <source>
        <dbReference type="ARBA" id="ARBA00004429"/>
    </source>
</evidence>
<dbReference type="EC" id="2.1.1.-" evidence="9"/>
<dbReference type="Gene3D" id="1.20.120.1220">
    <property type="match status" value="1"/>
</dbReference>
<dbReference type="PaxDb" id="289377-HL41_00195"/>
<evidence type="ECO:0000256" key="2">
    <source>
        <dbReference type="ARBA" id="ARBA00005801"/>
    </source>
</evidence>
<evidence type="ECO:0000256" key="4">
    <source>
        <dbReference type="ARBA" id="ARBA00022519"/>
    </source>
</evidence>
<evidence type="ECO:0000256" key="5">
    <source>
        <dbReference type="ARBA" id="ARBA00022692"/>
    </source>
</evidence>
<evidence type="ECO:0000313" key="13">
    <source>
        <dbReference type="EMBL" id="AIH03381.1"/>
    </source>
</evidence>
<keyword evidence="9" id="KW-0645">Protease</keyword>
<dbReference type="EMBL" id="CP008796">
    <property type="protein sequence ID" value="AIH03381.1"/>
    <property type="molecule type" value="Genomic_DNA"/>
</dbReference>
<evidence type="ECO:0000256" key="7">
    <source>
        <dbReference type="ARBA" id="ARBA00023136"/>
    </source>
</evidence>
<evidence type="ECO:0000259" key="12">
    <source>
        <dbReference type="Pfam" id="PF06750"/>
    </source>
</evidence>
<keyword evidence="7 10" id="KW-0472">Membrane</keyword>
<keyword evidence="9" id="KW-0489">Methyltransferase</keyword>
<keyword evidence="14" id="KW-1185">Reference proteome</keyword>
<feature type="transmembrane region" description="Helical" evidence="10">
    <location>
        <begin position="158"/>
        <end position="178"/>
    </location>
</feature>
<sequence length="266" mass="29873">MFSLIEVLLIAVLSLALGSFFNVVIYRWSEGLSVLRPVRSFCPRCKTELKWYHNIPVLSYVMLKGRCAFCQNPIPLTYPLVEVLTAVVGVAAYLKFKPWYGWATFLVFWVWLIILLVISFIDLRVKEIPDKLSFGLMLAGLTASLLGLNPLVGFEESVVGMLAGAGLLFLINEVYYLFAKRDGLGMGDFKLMAGIGAFLGYKSFYWVVLIASFSGIFAFFLAVLWYRLKGKSKDLSLKTEIPFGPFLALGAGVYTFFAEFFKTFLS</sequence>
<dbReference type="RefSeq" id="WP_028840934.1">
    <property type="nucleotide sequence ID" value="NZ_CP008796.1"/>
</dbReference>
<keyword evidence="5 9" id="KW-0812">Transmembrane</keyword>
<feature type="transmembrane region" description="Helical" evidence="10">
    <location>
        <begin position="7"/>
        <end position="28"/>
    </location>
</feature>
<dbReference type="Proteomes" id="UP000028481">
    <property type="component" value="Chromosome"/>
</dbReference>
<keyword evidence="4" id="KW-0997">Cell inner membrane</keyword>
<keyword evidence="6 10" id="KW-1133">Transmembrane helix</keyword>
<dbReference type="Pfam" id="PF06750">
    <property type="entry name" value="A24_N_bact"/>
    <property type="match status" value="1"/>
</dbReference>
<keyword evidence="9" id="KW-0378">Hydrolase</keyword>
<dbReference type="STRING" id="289377.HL41_00195"/>
<dbReference type="GO" id="GO:0005886">
    <property type="term" value="C:plasma membrane"/>
    <property type="evidence" value="ECO:0007669"/>
    <property type="project" value="UniProtKB-SubCell"/>
</dbReference>
<keyword evidence="3" id="KW-1003">Cell membrane</keyword>
<evidence type="ECO:0000256" key="9">
    <source>
        <dbReference type="RuleBase" id="RU003794"/>
    </source>
</evidence>
<dbReference type="eggNOG" id="COG1989">
    <property type="taxonomic scope" value="Bacteria"/>
</dbReference>
<comment type="function">
    <text evidence="9">Plays an essential role in type IV pili and type II pseudopili formation by proteolytically removing the leader sequence from substrate proteins and subsequently monomethylating the alpha-amino group of the newly exposed N-terminal phenylalanine.</text>
</comment>
<organism evidence="13 14">
    <name type="scientific">Thermodesulfobacterium commune DSM 2178</name>
    <dbReference type="NCBI Taxonomy" id="289377"/>
    <lineage>
        <taxon>Bacteria</taxon>
        <taxon>Pseudomonadati</taxon>
        <taxon>Thermodesulfobacteriota</taxon>
        <taxon>Thermodesulfobacteria</taxon>
        <taxon>Thermodesulfobacteriales</taxon>
        <taxon>Thermodesulfobacteriaceae</taxon>
        <taxon>Thermodesulfobacterium</taxon>
    </lineage>
</organism>
<dbReference type="HOGENOM" id="CLU_057101_0_1_0"/>
<dbReference type="PANTHER" id="PTHR30487:SF0">
    <property type="entry name" value="PREPILIN LEADER PEPTIDASE_N-METHYLTRANSFERASE-RELATED"/>
    <property type="match status" value="1"/>
</dbReference>
<evidence type="ECO:0000313" key="14">
    <source>
        <dbReference type="Proteomes" id="UP000028481"/>
    </source>
</evidence>
<dbReference type="EC" id="3.4.23.43" evidence="9"/>
<dbReference type="PANTHER" id="PTHR30487">
    <property type="entry name" value="TYPE 4 PREPILIN-LIKE PROTEINS LEADER PEPTIDE-PROCESSING ENZYME"/>
    <property type="match status" value="1"/>
</dbReference>
<dbReference type="MEROPS" id="A24.019"/>